<dbReference type="Proteomes" id="UP000196778">
    <property type="component" value="Unassembled WGS sequence"/>
</dbReference>
<feature type="transmembrane region" description="Helical" evidence="1">
    <location>
        <begin position="75"/>
        <end position="99"/>
    </location>
</feature>
<accession>A0A1R4I9I2</accession>
<keyword evidence="1" id="KW-0472">Membrane</keyword>
<evidence type="ECO:0000256" key="1">
    <source>
        <dbReference type="SAM" id="Phobius"/>
    </source>
</evidence>
<keyword evidence="1" id="KW-1133">Transmembrane helix</keyword>
<organism evidence="2 3">
    <name type="scientific">Mycetocola reblochoni REB411</name>
    <dbReference type="NCBI Taxonomy" id="1255698"/>
    <lineage>
        <taxon>Bacteria</taxon>
        <taxon>Bacillati</taxon>
        <taxon>Actinomycetota</taxon>
        <taxon>Actinomycetes</taxon>
        <taxon>Micrococcales</taxon>
        <taxon>Microbacteriaceae</taxon>
        <taxon>Mycetocola</taxon>
    </lineage>
</organism>
<dbReference type="AlphaFoldDB" id="A0A1R4I9I2"/>
<evidence type="ECO:0008006" key="4">
    <source>
        <dbReference type="Google" id="ProtNLM"/>
    </source>
</evidence>
<protein>
    <recommendedName>
        <fullName evidence="4">DUF4190 domain-containing protein</fullName>
    </recommendedName>
</protein>
<sequence length="102" mass="10090">MISAAEGAPTAGSWPFTSDPASRGGRSWLALRLGIVSTVGGVLCGWTLPLAVLAIVLGVVAAVRGQGHTGNAIGGVVFGAIGLLLSVGWMVHSLVVLTLTAG</sequence>
<keyword evidence="1" id="KW-0812">Transmembrane</keyword>
<keyword evidence="3" id="KW-1185">Reference proteome</keyword>
<dbReference type="RefSeq" id="WP_087135748.1">
    <property type="nucleotide sequence ID" value="NZ_FUKR01000004.1"/>
</dbReference>
<dbReference type="EMBL" id="FUKR01000004">
    <property type="protein sequence ID" value="SJN16541.1"/>
    <property type="molecule type" value="Genomic_DNA"/>
</dbReference>
<evidence type="ECO:0000313" key="3">
    <source>
        <dbReference type="Proteomes" id="UP000196778"/>
    </source>
</evidence>
<gene>
    <name evidence="2" type="ORF">FM119_00570</name>
</gene>
<reference evidence="3" key="1">
    <citation type="submission" date="2017-02" db="EMBL/GenBank/DDBJ databases">
        <authorList>
            <person name="Dridi B."/>
        </authorList>
    </citation>
    <scope>NUCLEOTIDE SEQUENCE [LARGE SCALE GENOMIC DNA]</scope>
    <source>
        <strain evidence="3">EB411</strain>
    </source>
</reference>
<evidence type="ECO:0000313" key="2">
    <source>
        <dbReference type="EMBL" id="SJN16541.1"/>
    </source>
</evidence>
<name>A0A1R4I9I2_9MICO</name>
<proteinExistence type="predicted"/>
<feature type="transmembrane region" description="Helical" evidence="1">
    <location>
        <begin position="35"/>
        <end position="63"/>
    </location>
</feature>